<keyword evidence="3 4" id="KW-0472">Membrane</keyword>
<feature type="transmembrane region" description="Helical" evidence="4">
    <location>
        <begin position="171"/>
        <end position="190"/>
    </location>
</feature>
<dbReference type="PANTHER" id="PTHR23121">
    <property type="entry name" value="SODIUM-DEPENDENT GLUCOSE TRANSPORTER 1"/>
    <property type="match status" value="1"/>
</dbReference>
<comment type="caution">
    <text evidence="6">The sequence shown here is derived from an EMBL/GenBank/DDBJ whole genome shotgun (WGS) entry which is preliminary data.</text>
</comment>
<feature type="domain" description="3-beta hydroxysteroid dehydrogenase/isomerase" evidence="5">
    <location>
        <begin position="348"/>
        <end position="612"/>
    </location>
</feature>
<evidence type="ECO:0000256" key="2">
    <source>
        <dbReference type="ARBA" id="ARBA00022989"/>
    </source>
</evidence>
<proteinExistence type="predicted"/>
<dbReference type="EMBL" id="CAJPWZ010000712">
    <property type="protein sequence ID" value="CAG2199159.1"/>
    <property type="molecule type" value="Genomic_DNA"/>
</dbReference>
<dbReference type="GO" id="GO:0022857">
    <property type="term" value="F:transmembrane transporter activity"/>
    <property type="evidence" value="ECO:0007669"/>
    <property type="project" value="InterPro"/>
</dbReference>
<organism evidence="6 7">
    <name type="scientific">Mytilus edulis</name>
    <name type="common">Blue mussel</name>
    <dbReference type="NCBI Taxonomy" id="6550"/>
    <lineage>
        <taxon>Eukaryota</taxon>
        <taxon>Metazoa</taxon>
        <taxon>Spiralia</taxon>
        <taxon>Lophotrochozoa</taxon>
        <taxon>Mollusca</taxon>
        <taxon>Bivalvia</taxon>
        <taxon>Autobranchia</taxon>
        <taxon>Pteriomorphia</taxon>
        <taxon>Mytilida</taxon>
        <taxon>Mytiloidea</taxon>
        <taxon>Mytilidae</taxon>
        <taxon>Mytilinae</taxon>
        <taxon>Mytilus</taxon>
    </lineage>
</organism>
<accession>A0A8S3QQH8</accession>
<keyword evidence="6" id="KW-0560">Oxidoreductase</keyword>
<dbReference type="InterPro" id="IPR036291">
    <property type="entry name" value="NAD(P)-bd_dom_sf"/>
</dbReference>
<keyword evidence="6" id="KW-0413">Isomerase</keyword>
<dbReference type="GO" id="GO:0004769">
    <property type="term" value="F:steroid Delta-isomerase activity"/>
    <property type="evidence" value="ECO:0007669"/>
    <property type="project" value="UniProtKB-EC"/>
</dbReference>
<name>A0A8S3QQH8_MYTED</name>
<evidence type="ECO:0000256" key="1">
    <source>
        <dbReference type="ARBA" id="ARBA00022692"/>
    </source>
</evidence>
<dbReference type="EC" id="5.3.3.1" evidence="6"/>
<keyword evidence="1 4" id="KW-0812">Transmembrane</keyword>
<feature type="transmembrane region" description="Helical" evidence="4">
    <location>
        <begin position="286"/>
        <end position="306"/>
    </location>
</feature>
<feature type="transmembrane region" description="Helical" evidence="4">
    <location>
        <begin position="552"/>
        <end position="572"/>
    </location>
</feature>
<feature type="transmembrane region" description="Helical" evidence="4">
    <location>
        <begin position="242"/>
        <end position="265"/>
    </location>
</feature>
<reference evidence="6" key="1">
    <citation type="submission" date="2021-03" db="EMBL/GenBank/DDBJ databases">
        <authorList>
            <person name="Bekaert M."/>
        </authorList>
    </citation>
    <scope>NUCLEOTIDE SEQUENCE</scope>
</reference>
<keyword evidence="2 4" id="KW-1133">Transmembrane helix</keyword>
<protein>
    <submittedName>
        <fullName evidence="6">HSD3B</fullName>
        <ecNumber evidence="6">1.1.1.145</ecNumber>
        <ecNumber evidence="6">5.3.3.1</ecNumber>
    </submittedName>
</protein>
<dbReference type="Gene3D" id="1.20.1250.20">
    <property type="entry name" value="MFS general substrate transporter like domains"/>
    <property type="match status" value="1"/>
</dbReference>
<dbReference type="InterPro" id="IPR002225">
    <property type="entry name" value="3Beta_OHSteriod_DH/Estase"/>
</dbReference>
<feature type="transmembrane region" description="Helical" evidence="4">
    <location>
        <begin position="108"/>
        <end position="125"/>
    </location>
</feature>
<evidence type="ECO:0000259" key="5">
    <source>
        <dbReference type="Pfam" id="PF01073"/>
    </source>
</evidence>
<dbReference type="InterPro" id="IPR036259">
    <property type="entry name" value="MFS_trans_sf"/>
</dbReference>
<gene>
    <name evidence="6" type="ORF">MEDL_13877</name>
</gene>
<dbReference type="SUPFAM" id="SSF103473">
    <property type="entry name" value="MFS general substrate transporter"/>
    <property type="match status" value="1"/>
</dbReference>
<dbReference type="OrthoDB" id="10262413at2759"/>
<dbReference type="InterPro" id="IPR011701">
    <property type="entry name" value="MFS"/>
</dbReference>
<dbReference type="Pfam" id="PF07690">
    <property type="entry name" value="MFS_1"/>
    <property type="match status" value="1"/>
</dbReference>
<dbReference type="Pfam" id="PF01073">
    <property type="entry name" value="3Beta_HSD"/>
    <property type="match status" value="1"/>
</dbReference>
<dbReference type="SUPFAM" id="SSF51735">
    <property type="entry name" value="NAD(P)-binding Rossmann-fold domains"/>
    <property type="match status" value="1"/>
</dbReference>
<dbReference type="FunFam" id="3.40.50.720:FF:000495">
    <property type="entry name" value="3 hydroxysteroid dehydrogenase, putative"/>
    <property type="match status" value="1"/>
</dbReference>
<dbReference type="EC" id="1.1.1.145" evidence="6"/>
<evidence type="ECO:0000313" key="6">
    <source>
        <dbReference type="EMBL" id="CAG2199159.1"/>
    </source>
</evidence>
<dbReference type="GO" id="GO:0006694">
    <property type="term" value="P:steroid biosynthetic process"/>
    <property type="evidence" value="ECO:0007669"/>
    <property type="project" value="InterPro"/>
</dbReference>
<feature type="transmembrane region" description="Helical" evidence="4">
    <location>
        <begin position="80"/>
        <end position="101"/>
    </location>
</feature>
<evidence type="ECO:0000313" key="7">
    <source>
        <dbReference type="Proteomes" id="UP000683360"/>
    </source>
</evidence>
<evidence type="ECO:0000256" key="4">
    <source>
        <dbReference type="SAM" id="Phobius"/>
    </source>
</evidence>
<dbReference type="PANTHER" id="PTHR23121:SF9">
    <property type="entry name" value="SODIUM-DEPENDENT GLUCOSE TRANSPORTER 1"/>
    <property type="match status" value="1"/>
</dbReference>
<dbReference type="Gene3D" id="3.40.50.720">
    <property type="entry name" value="NAD(P)-binding Rossmann-like Domain"/>
    <property type="match status" value="1"/>
</dbReference>
<sequence length="699" mass="78928">MDDKNGSKRKVIDEHNGSRIQPREKVSFFDRLKKDVVFRHKVSLSVALFSLFACLGWNVSQLGPALLDLQIITKTRLDEASYFLTAFSLGFLVAVAVAGWIFKKINRIIVLFVSTILIAIVTVVTPWCRHFGLMIVVFVVRGLTHGVADAGGNINILKIWGTESGPYMQTLHFSFAIGAVISPLAMAPFLNSQIPQDDSKDNTKECLRNSTMNSTNNFNSSADIFMNVDCYRQDTIYKDSNIHGAFVISAGITLLSGLLFSYFLCHKTNSNVEQTQTIRLSSNLPKSIRLTTIGIICITFFCVQVLEKSIVFYLTAFTVEHFAWPKALGSYATSAFWASHAFGRFTAIGGSGCVGQHIIKHFQEYVNDIKEIRVLDLQKFEQKLEYENKIPVVCFTGNITDVDLLDKVTRDVQCVIHTAAYVDVRLFPDKEKLDIVNRQGTKLLLEACYQNKVEMFIHCSTIDVMQGYHDIVNGNEANTKPDRLLFGEYARTKQAGERAVLSMNNKLLPNGIAFRTISLRPMVIYGELDQHFIPQAIEAGLQNKKILIDFCGNGACCLVYVGNIAWAFVCAYKAMRSDKTLGGEAFLIKDNSPNKSMMQFCKPYFDSFNISLYRSFVPYWILYVLISFIHILLFLISPLKKVQFPVTTATLIYTNLALSFDDSKARKMLQYKPLYTPVESYKCSLKYYNSLSFDNKKKH</sequence>
<dbReference type="Proteomes" id="UP000683360">
    <property type="component" value="Unassembled WGS sequence"/>
</dbReference>
<feature type="transmembrane region" description="Helical" evidence="4">
    <location>
        <begin position="42"/>
        <end position="60"/>
    </location>
</feature>
<keyword evidence="7" id="KW-1185">Reference proteome</keyword>
<dbReference type="GO" id="GO:0003854">
    <property type="term" value="F:3-beta-hydroxy-Delta5-steroid dehydrogenase (NAD+) activity"/>
    <property type="evidence" value="ECO:0007669"/>
    <property type="project" value="UniProtKB-EC"/>
</dbReference>
<feature type="transmembrane region" description="Helical" evidence="4">
    <location>
        <begin position="616"/>
        <end position="636"/>
    </location>
</feature>
<dbReference type="AlphaFoldDB" id="A0A8S3QQH8"/>
<evidence type="ECO:0000256" key="3">
    <source>
        <dbReference type="ARBA" id="ARBA00023136"/>
    </source>
</evidence>